<proteinExistence type="inferred from homology"/>
<evidence type="ECO:0000256" key="1">
    <source>
        <dbReference type="ARBA" id="ARBA00004123"/>
    </source>
</evidence>
<organism evidence="7 8">
    <name type="scientific">Tulasnella calospora MUT 4182</name>
    <dbReference type="NCBI Taxonomy" id="1051891"/>
    <lineage>
        <taxon>Eukaryota</taxon>
        <taxon>Fungi</taxon>
        <taxon>Dikarya</taxon>
        <taxon>Basidiomycota</taxon>
        <taxon>Agaricomycotina</taxon>
        <taxon>Agaricomycetes</taxon>
        <taxon>Cantharellales</taxon>
        <taxon>Tulasnellaceae</taxon>
        <taxon>Tulasnella</taxon>
    </lineage>
</organism>
<sequence length="1277" mass="139277">MASSSSLTSHELENQLDKIRCNMDSGVPSQKAQAMLLNVLESTLAQQASTRTPVAYFAALFTTLDGAIKREAILSEASLSEGAILPATLYLLAVVVPSVPTTVLRSHLNPLLDTLVPLFLTLVPHPAPLSHLIAIFASVFPHLEAAQFSTPRLRQSFVSILELALDTRQKVRRKAQDALKEILGTPPTPMVRHPYIEQTASYILGVLEAVENRSISKKIDGAVDTGVWCCGILLSISDVWPEDHLSTLVTVILKLPRLSSPLLTAQAFNVLTALLKAPKFSSAAVSVPIIVQTVIQSPPPEAIPSVPEAWLEVVENAMVAYGRSDPEGCSNALKVVWGETWAWLKAERVSIRIAAEKALGAMCRYCMNAPLINHAVQAALMGGEEDVAETTLGSIIVELTQSLDSLPYMNAVPHILFVLSRLILRLRHRTSIPSSYDPRPMTAAEVLLSDVIKQIGDLRGSPQFEYGERADDVIGSAIAVIGPGAFLEILPLNLLPSDLATSADQQGRAYLLPLLIEHITNTSLQHFIDYFVPLSESLFELRTQADNAGKMVEVKIWEACIEQVWSCFKGYCEACVDVPTAFSPTFAQLLTNVLYNQPSLRPQVFTGLRNLVQTTKALATSSTPAEQMESTFGISLAHAAESLGTLKQMAGGMLSVLFNVYSDVPVDKREVIGEVIFLWLSIASSEEIVTTYNKVATLLRDTLTVSPPTPASLSSCHTMLDLLNIMIPLVQPETAQELLQYVLESDSGLLENSDTTTQKKSYRILSNVVSSGKGLSGGTPGDFNRVLDRLESAGKRSLSGAKHDRLRFLREVIAIMPQASLYHIPLVLSEVVLGTKEFNEKARSEAFDCLVSMGEKIKKGGSLKPTVDLEKMDEDEVADGANIETYIKLAATGMAGKSPHMISAAVTAVSRILFEFKDSVPAEMQSEITSTILVFLASTNREIVKSALGYFKIAISALPPSAVVPHLGKLVPALLAWTHDKKNPFKTLVLRVFSQMIKRYGFDPVWEAGSSNENAAVLAYVRKRSERARKKKLAKAKQKEDEGESDEPQPRVSTGNAFEEVLYGSDSDTSDAESEAGQHRKNKNGAPSAVIKAKQREPRLRMDDDVPLDLMHGATGYISTATGVKRRKPGQDAAHFKTDSESGKMVVEDENAQNNPVEGPDEDAGDEVAGEAYMDQMVSVDGFTRTTTGAVKFHKNTKKRRAMDTDDGEDELPNAGEKERKSRKSRVVKLGREFKAKKAGGDVKRPGQQDPFAYLTLREMAGKKKGSHVKYSITGRR</sequence>
<dbReference type="Pfam" id="PF25772">
    <property type="entry name" value="HEAT_RRP12_N"/>
    <property type="match status" value="1"/>
</dbReference>
<dbReference type="SUPFAM" id="SSF48371">
    <property type="entry name" value="ARM repeat"/>
    <property type="match status" value="1"/>
</dbReference>
<evidence type="ECO:0000256" key="4">
    <source>
        <dbReference type="SAM" id="MobiDB-lite"/>
    </source>
</evidence>
<protein>
    <submittedName>
        <fullName evidence="7">Uncharacterized protein</fullName>
    </submittedName>
</protein>
<dbReference type="Proteomes" id="UP000054248">
    <property type="component" value="Unassembled WGS sequence"/>
</dbReference>
<evidence type="ECO:0000256" key="3">
    <source>
        <dbReference type="ARBA" id="ARBA00023242"/>
    </source>
</evidence>
<dbReference type="Gene3D" id="1.25.10.10">
    <property type="entry name" value="Leucine-rich Repeat Variant"/>
    <property type="match status" value="2"/>
</dbReference>
<feature type="region of interest" description="Disordered" evidence="4">
    <location>
        <begin position="1031"/>
        <end position="1101"/>
    </location>
</feature>
<dbReference type="InterPro" id="IPR016024">
    <property type="entry name" value="ARM-type_fold"/>
</dbReference>
<feature type="domain" description="RRP12 N-terminal HEAT" evidence="6">
    <location>
        <begin position="39"/>
        <end position="279"/>
    </location>
</feature>
<dbReference type="InterPro" id="IPR057860">
    <property type="entry name" value="HEAT_RRP12_N"/>
</dbReference>
<evidence type="ECO:0000259" key="6">
    <source>
        <dbReference type="Pfam" id="PF25772"/>
    </source>
</evidence>
<evidence type="ECO:0000313" key="7">
    <source>
        <dbReference type="EMBL" id="KIO20316.1"/>
    </source>
</evidence>
<dbReference type="Pfam" id="PF08161">
    <property type="entry name" value="RRP12_HEAT"/>
    <property type="match status" value="1"/>
</dbReference>
<accession>A0A0C3Q817</accession>
<dbReference type="InterPro" id="IPR011989">
    <property type="entry name" value="ARM-like"/>
</dbReference>
<reference evidence="7 8" key="1">
    <citation type="submission" date="2014-04" db="EMBL/GenBank/DDBJ databases">
        <authorList>
            <consortium name="DOE Joint Genome Institute"/>
            <person name="Kuo A."/>
            <person name="Girlanda M."/>
            <person name="Perotto S."/>
            <person name="Kohler A."/>
            <person name="Nagy L.G."/>
            <person name="Floudas D."/>
            <person name="Copeland A."/>
            <person name="Barry K.W."/>
            <person name="Cichocki N."/>
            <person name="Veneault-Fourrey C."/>
            <person name="LaButti K."/>
            <person name="Lindquist E.A."/>
            <person name="Lipzen A."/>
            <person name="Lundell T."/>
            <person name="Morin E."/>
            <person name="Murat C."/>
            <person name="Sun H."/>
            <person name="Tunlid A."/>
            <person name="Henrissat B."/>
            <person name="Grigoriev I.V."/>
            <person name="Hibbett D.S."/>
            <person name="Martin F."/>
            <person name="Nordberg H.P."/>
            <person name="Cantor M.N."/>
            <person name="Hua S.X."/>
        </authorList>
    </citation>
    <scope>NUCLEOTIDE SEQUENCE [LARGE SCALE GENOMIC DNA]</scope>
    <source>
        <strain evidence="7 8">MUT 4182</strain>
    </source>
</reference>
<comment type="similarity">
    <text evidence="2">Belongs to the RRP12 family.</text>
</comment>
<reference evidence="8" key="2">
    <citation type="submission" date="2015-01" db="EMBL/GenBank/DDBJ databases">
        <title>Evolutionary Origins and Diversification of the Mycorrhizal Mutualists.</title>
        <authorList>
            <consortium name="DOE Joint Genome Institute"/>
            <consortium name="Mycorrhizal Genomics Consortium"/>
            <person name="Kohler A."/>
            <person name="Kuo A."/>
            <person name="Nagy L.G."/>
            <person name="Floudas D."/>
            <person name="Copeland A."/>
            <person name="Barry K.W."/>
            <person name="Cichocki N."/>
            <person name="Veneault-Fourrey C."/>
            <person name="LaButti K."/>
            <person name="Lindquist E.A."/>
            <person name="Lipzen A."/>
            <person name="Lundell T."/>
            <person name="Morin E."/>
            <person name="Murat C."/>
            <person name="Riley R."/>
            <person name="Ohm R."/>
            <person name="Sun H."/>
            <person name="Tunlid A."/>
            <person name="Henrissat B."/>
            <person name="Grigoriev I.V."/>
            <person name="Hibbett D.S."/>
            <person name="Martin F."/>
        </authorList>
    </citation>
    <scope>NUCLEOTIDE SEQUENCE [LARGE SCALE GENOMIC DNA]</scope>
    <source>
        <strain evidence="8">MUT 4182</strain>
    </source>
</reference>
<feature type="region of interest" description="Disordered" evidence="4">
    <location>
        <begin position="1194"/>
        <end position="1227"/>
    </location>
</feature>
<evidence type="ECO:0000256" key="2">
    <source>
        <dbReference type="ARBA" id="ARBA00007690"/>
    </source>
</evidence>
<comment type="subcellular location">
    <subcellularLocation>
        <location evidence="1">Nucleus</location>
    </subcellularLocation>
</comment>
<dbReference type="InterPro" id="IPR052087">
    <property type="entry name" value="RRP12"/>
</dbReference>
<name>A0A0C3Q817_9AGAM</name>
<dbReference type="HOGENOM" id="CLU_003753_1_0_1"/>
<gene>
    <name evidence="7" type="ORF">M407DRAFT_220824</name>
</gene>
<keyword evidence="3" id="KW-0539">Nucleus</keyword>
<dbReference type="AlphaFoldDB" id="A0A0C3Q817"/>
<keyword evidence="8" id="KW-1185">Reference proteome</keyword>
<feature type="domain" description="RRP12 HEAT" evidence="5">
    <location>
        <begin position="347"/>
        <end position="663"/>
    </location>
</feature>
<feature type="region of interest" description="Disordered" evidence="4">
    <location>
        <begin position="1121"/>
        <end position="1145"/>
    </location>
</feature>
<dbReference type="GO" id="GO:0005634">
    <property type="term" value="C:nucleus"/>
    <property type="evidence" value="ECO:0007669"/>
    <property type="project" value="UniProtKB-SubCell"/>
</dbReference>
<dbReference type="STRING" id="1051891.A0A0C3Q817"/>
<evidence type="ECO:0000259" key="5">
    <source>
        <dbReference type="Pfam" id="PF08161"/>
    </source>
</evidence>
<dbReference type="PANTHER" id="PTHR48287:SF1">
    <property type="entry name" value="ARM REPEAT SUPERFAMILY PROTEIN"/>
    <property type="match status" value="1"/>
</dbReference>
<dbReference type="OrthoDB" id="2192888at2759"/>
<dbReference type="EMBL" id="KN823179">
    <property type="protein sequence ID" value="KIO20316.1"/>
    <property type="molecule type" value="Genomic_DNA"/>
</dbReference>
<dbReference type="PANTHER" id="PTHR48287">
    <property type="entry name" value="ARM REPEAT SUPERFAMILY PROTEIN"/>
    <property type="match status" value="1"/>
</dbReference>
<evidence type="ECO:0000313" key="8">
    <source>
        <dbReference type="Proteomes" id="UP000054248"/>
    </source>
</evidence>
<dbReference type="InterPro" id="IPR012978">
    <property type="entry name" value="HEAT_RRP12"/>
</dbReference>